<dbReference type="Proteomes" id="UP000664940">
    <property type="component" value="Unassembled WGS sequence"/>
</dbReference>
<sequence length="198" mass="21823">MSANPSLRKPGHRPVSSLITHRSPPAPWLPLSPSHVPRSFLLHGFEHLFPRPGVGFLVSNMFTFYFPRGGLPEIPGQSGFATPQSQCHLWVFFIAPPPAQEGQTNRGCPSNAKWVNRPRCWGRQGRGRRGGEGCLLFGWNERDSKVLVSCPSAVTFQLCELTPLGHLAVTLSSLGLECFLYEKGTQHTDTILRTLAAP</sequence>
<proteinExistence type="predicted"/>
<dbReference type="AlphaFoldDB" id="A0A833ZXG3"/>
<organism evidence="1 2">
    <name type="scientific">Phyllostomus discolor</name>
    <name type="common">pale spear-nosed bat</name>
    <dbReference type="NCBI Taxonomy" id="89673"/>
    <lineage>
        <taxon>Eukaryota</taxon>
        <taxon>Metazoa</taxon>
        <taxon>Chordata</taxon>
        <taxon>Craniata</taxon>
        <taxon>Vertebrata</taxon>
        <taxon>Euteleostomi</taxon>
        <taxon>Mammalia</taxon>
        <taxon>Eutheria</taxon>
        <taxon>Laurasiatheria</taxon>
        <taxon>Chiroptera</taxon>
        <taxon>Yangochiroptera</taxon>
        <taxon>Phyllostomidae</taxon>
        <taxon>Phyllostominae</taxon>
        <taxon>Phyllostomus</taxon>
    </lineage>
</organism>
<protein>
    <submittedName>
        <fullName evidence="1">Uncharacterized protein</fullName>
    </submittedName>
</protein>
<accession>A0A833ZXG3</accession>
<dbReference type="EMBL" id="JABVXQ010000006">
    <property type="protein sequence ID" value="KAF6104358.1"/>
    <property type="molecule type" value="Genomic_DNA"/>
</dbReference>
<gene>
    <name evidence="1" type="ORF">HJG60_011314</name>
</gene>
<evidence type="ECO:0000313" key="1">
    <source>
        <dbReference type="EMBL" id="KAF6104358.1"/>
    </source>
</evidence>
<reference evidence="1 2" key="1">
    <citation type="journal article" date="2020" name="Nature">
        <title>Six reference-quality genomes reveal evolution of bat adaptations.</title>
        <authorList>
            <person name="Jebb D."/>
            <person name="Huang Z."/>
            <person name="Pippel M."/>
            <person name="Hughes G.M."/>
            <person name="Lavrichenko K."/>
            <person name="Devanna P."/>
            <person name="Winkler S."/>
            <person name="Jermiin L.S."/>
            <person name="Skirmuntt E.C."/>
            <person name="Katzourakis A."/>
            <person name="Burkitt-Gray L."/>
            <person name="Ray D.A."/>
            <person name="Sullivan K.A.M."/>
            <person name="Roscito J.G."/>
            <person name="Kirilenko B.M."/>
            <person name="Davalos L.M."/>
            <person name="Corthals A.P."/>
            <person name="Power M.L."/>
            <person name="Jones G."/>
            <person name="Ransome R.D."/>
            <person name="Dechmann D.K.N."/>
            <person name="Locatelli A.G."/>
            <person name="Puechmaille S.J."/>
            <person name="Fedrigo O."/>
            <person name="Jarvis E.D."/>
            <person name="Hiller M."/>
            <person name="Vernes S.C."/>
            <person name="Myers E.W."/>
            <person name="Teeling E.C."/>
        </authorList>
    </citation>
    <scope>NUCLEOTIDE SEQUENCE [LARGE SCALE GENOMIC DNA]</scope>
    <source>
        <strain evidence="1">Bat1K_MPI-CBG_1</strain>
    </source>
</reference>
<comment type="caution">
    <text evidence="1">The sequence shown here is derived from an EMBL/GenBank/DDBJ whole genome shotgun (WGS) entry which is preliminary data.</text>
</comment>
<name>A0A833ZXG3_9CHIR</name>
<evidence type="ECO:0000313" key="2">
    <source>
        <dbReference type="Proteomes" id="UP000664940"/>
    </source>
</evidence>